<dbReference type="EMBL" id="JAPDHZ010000002">
    <property type="protein sequence ID" value="MDG0790538.1"/>
    <property type="molecule type" value="Genomic_DNA"/>
</dbReference>
<dbReference type="Proteomes" id="UP001153387">
    <property type="component" value="Unassembled WGS sequence"/>
</dbReference>
<dbReference type="InterPro" id="IPR011050">
    <property type="entry name" value="Pectin_lyase_fold/virulence"/>
</dbReference>
<dbReference type="RefSeq" id="WP_277564356.1">
    <property type="nucleotide sequence ID" value="NZ_JAPDHZ010000002.1"/>
</dbReference>
<evidence type="ECO:0008006" key="4">
    <source>
        <dbReference type="Google" id="ProtNLM"/>
    </source>
</evidence>
<dbReference type="Gene3D" id="2.160.20.10">
    <property type="entry name" value="Single-stranded right-handed beta-helix, Pectin lyase-like"/>
    <property type="match status" value="1"/>
</dbReference>
<feature type="compositionally biased region" description="Basic residues" evidence="1">
    <location>
        <begin position="272"/>
        <end position="302"/>
    </location>
</feature>
<gene>
    <name evidence="2" type="ORF">OMP38_06505</name>
</gene>
<comment type="caution">
    <text evidence="2">The sequence shown here is derived from an EMBL/GenBank/DDBJ whole genome shotgun (WGS) entry which is preliminary data.</text>
</comment>
<dbReference type="AlphaFoldDB" id="A0A9X4KEG0"/>
<keyword evidence="3" id="KW-1185">Reference proteome</keyword>
<dbReference type="InterPro" id="IPR012334">
    <property type="entry name" value="Pectin_lyas_fold"/>
</dbReference>
<reference evidence="2 3" key="1">
    <citation type="submission" date="2022-10" db="EMBL/GenBank/DDBJ databases">
        <title>Comparative genomic analysis of Cohnella hashimotonis sp. nov., isolated from the International Space Station.</title>
        <authorList>
            <person name="Simpson A."/>
            <person name="Venkateswaran K."/>
        </authorList>
    </citation>
    <scope>NUCLEOTIDE SEQUENCE [LARGE SCALE GENOMIC DNA]</scope>
    <source>
        <strain evidence="2 3">DSM 18997</strain>
    </source>
</reference>
<evidence type="ECO:0000256" key="1">
    <source>
        <dbReference type="SAM" id="MobiDB-lite"/>
    </source>
</evidence>
<name>A0A9X4KEG0_9BACL</name>
<dbReference type="SUPFAM" id="SSF51126">
    <property type="entry name" value="Pectin lyase-like"/>
    <property type="match status" value="1"/>
</dbReference>
<evidence type="ECO:0000313" key="3">
    <source>
        <dbReference type="Proteomes" id="UP001153387"/>
    </source>
</evidence>
<evidence type="ECO:0000313" key="2">
    <source>
        <dbReference type="EMBL" id="MDG0790538.1"/>
    </source>
</evidence>
<protein>
    <recommendedName>
        <fullName evidence="4">Right-handed parallel beta-helix repeat-containing protein</fullName>
    </recommendedName>
</protein>
<organism evidence="2 3">
    <name type="scientific">Cohnella ginsengisoli</name>
    <dbReference type="NCBI Taxonomy" id="425004"/>
    <lineage>
        <taxon>Bacteria</taxon>
        <taxon>Bacillati</taxon>
        <taxon>Bacillota</taxon>
        <taxon>Bacilli</taxon>
        <taxon>Bacillales</taxon>
        <taxon>Paenibacillaceae</taxon>
        <taxon>Cohnella</taxon>
    </lineage>
</organism>
<proteinExistence type="predicted"/>
<sequence length="302" mass="33975">MNHKRLRPALMTAFSLLLILQLVGFVFSPAVVHAADAAVYYVSQSEGDDAADGLSETTAWKTLTHVSAQTFQPGDRILLKSGDRWTGETLTLRGSGTPELPIELSSYGTGDKPLISPQMTDASAITLHNEEGWRIDGIAMEKAMTGINAEFDGVYDKRSLAFENLDIRDMDDTFNSKPNLYNHFSTGIALKGNGNASTYHLRGLTMKSIVFDNVNTPLFQGGDLPIYEHGGVRHERQVQGRDDRRSDRDERQAVGLQLPVHGGCDHHEYQRGKRGYAGRHARRRQPLRHRRHRRRQFQKRRV</sequence>
<feature type="region of interest" description="Disordered" evidence="1">
    <location>
        <begin position="260"/>
        <end position="302"/>
    </location>
</feature>
<accession>A0A9X4KEG0</accession>